<keyword evidence="3" id="KW-1185">Reference proteome</keyword>
<dbReference type="STRING" id="98765.A0A2R6QB94"/>
<feature type="region of interest" description="Disordered" evidence="1">
    <location>
        <begin position="1"/>
        <end position="28"/>
    </location>
</feature>
<evidence type="ECO:0000256" key="1">
    <source>
        <dbReference type="SAM" id="MobiDB-lite"/>
    </source>
</evidence>
<dbReference type="Proteomes" id="UP000186601">
    <property type="component" value="Unassembled WGS sequence"/>
</dbReference>
<gene>
    <name evidence="2" type="ORF">PHLCEN_2v3897</name>
</gene>
<proteinExistence type="predicted"/>
<reference evidence="2 3" key="1">
    <citation type="submission" date="2018-02" db="EMBL/GenBank/DDBJ databases">
        <title>Genome sequence of the basidiomycete white-rot fungus Phlebia centrifuga.</title>
        <authorList>
            <person name="Granchi Z."/>
            <person name="Peng M."/>
            <person name="de Vries R.P."/>
            <person name="Hilden K."/>
            <person name="Makela M.R."/>
            <person name="Grigoriev I."/>
            <person name="Riley R."/>
        </authorList>
    </citation>
    <scope>NUCLEOTIDE SEQUENCE [LARGE SCALE GENOMIC DNA]</scope>
    <source>
        <strain evidence="2 3">FBCC195</strain>
    </source>
</reference>
<feature type="region of interest" description="Disordered" evidence="1">
    <location>
        <begin position="49"/>
        <end position="70"/>
    </location>
</feature>
<sequence>MVALKSMASGDPIDVQREKRWPNHASATEPKVVFQPWEEDSDFSDMEGVVPNSGNIRMIDPANDKEWPSD</sequence>
<organism evidence="2 3">
    <name type="scientific">Hermanssonia centrifuga</name>
    <dbReference type="NCBI Taxonomy" id="98765"/>
    <lineage>
        <taxon>Eukaryota</taxon>
        <taxon>Fungi</taxon>
        <taxon>Dikarya</taxon>
        <taxon>Basidiomycota</taxon>
        <taxon>Agaricomycotina</taxon>
        <taxon>Agaricomycetes</taxon>
        <taxon>Polyporales</taxon>
        <taxon>Meruliaceae</taxon>
        <taxon>Hermanssonia</taxon>
    </lineage>
</organism>
<evidence type="ECO:0000313" key="2">
    <source>
        <dbReference type="EMBL" id="PSS05408.1"/>
    </source>
</evidence>
<evidence type="ECO:0000313" key="3">
    <source>
        <dbReference type="Proteomes" id="UP000186601"/>
    </source>
</evidence>
<dbReference type="EMBL" id="MLYV02000373">
    <property type="protein sequence ID" value="PSS05408.1"/>
    <property type="molecule type" value="Genomic_DNA"/>
</dbReference>
<comment type="caution">
    <text evidence="2">The sequence shown here is derived from an EMBL/GenBank/DDBJ whole genome shotgun (WGS) entry which is preliminary data.</text>
</comment>
<name>A0A2R6QB94_9APHY</name>
<dbReference type="OrthoDB" id="5953249at2759"/>
<dbReference type="AlphaFoldDB" id="A0A2R6QB94"/>
<accession>A0A2R6QB94</accession>
<protein>
    <submittedName>
        <fullName evidence="2">Uncharacterized protein</fullName>
    </submittedName>
</protein>